<protein>
    <recommendedName>
        <fullName evidence="1">Helix-turn-helix domain-containing protein</fullName>
    </recommendedName>
</protein>
<dbReference type="NCBIfam" id="TIGR01764">
    <property type="entry name" value="excise"/>
    <property type="match status" value="1"/>
</dbReference>
<gene>
    <name evidence="2" type="ORF">GCM10022419_033340</name>
</gene>
<reference evidence="3" key="1">
    <citation type="journal article" date="2019" name="Int. J. Syst. Evol. Microbiol.">
        <title>The Global Catalogue of Microorganisms (GCM) 10K type strain sequencing project: providing services to taxonomists for standard genome sequencing and annotation.</title>
        <authorList>
            <consortium name="The Broad Institute Genomics Platform"/>
            <consortium name="The Broad Institute Genome Sequencing Center for Infectious Disease"/>
            <person name="Wu L."/>
            <person name="Ma J."/>
        </authorList>
    </citation>
    <scope>NUCLEOTIDE SEQUENCE [LARGE SCALE GENOMIC DNA]</scope>
    <source>
        <strain evidence="3">JCM 17326</strain>
    </source>
</reference>
<evidence type="ECO:0000259" key="1">
    <source>
        <dbReference type="Pfam" id="PF12728"/>
    </source>
</evidence>
<name>A0ABP6WDY0_9ACTN</name>
<dbReference type="InterPro" id="IPR041657">
    <property type="entry name" value="HTH_17"/>
</dbReference>
<evidence type="ECO:0000313" key="3">
    <source>
        <dbReference type="Proteomes" id="UP001500630"/>
    </source>
</evidence>
<proteinExistence type="predicted"/>
<dbReference type="Proteomes" id="UP001500630">
    <property type="component" value="Unassembled WGS sequence"/>
</dbReference>
<dbReference type="InterPro" id="IPR010093">
    <property type="entry name" value="SinI_DNA-bd"/>
</dbReference>
<sequence length="88" mass="9687">MFAYMTNGTSPPVGCRTCGHHCADAPLVLDVPDVQRLLKLKSRRSVEKLIHSGKLKSYLVGRLRRIDIQAVHDFLAEAESPESRAAAS</sequence>
<comment type="caution">
    <text evidence="2">The sequence shown here is derived from an EMBL/GenBank/DDBJ whole genome shotgun (WGS) entry which is preliminary data.</text>
</comment>
<evidence type="ECO:0000313" key="2">
    <source>
        <dbReference type="EMBL" id="GAA3550443.1"/>
    </source>
</evidence>
<organism evidence="2 3">
    <name type="scientific">Nonomuraea rosea</name>
    <dbReference type="NCBI Taxonomy" id="638574"/>
    <lineage>
        <taxon>Bacteria</taxon>
        <taxon>Bacillati</taxon>
        <taxon>Actinomycetota</taxon>
        <taxon>Actinomycetes</taxon>
        <taxon>Streptosporangiales</taxon>
        <taxon>Streptosporangiaceae</taxon>
        <taxon>Nonomuraea</taxon>
    </lineage>
</organism>
<dbReference type="Pfam" id="PF12728">
    <property type="entry name" value="HTH_17"/>
    <property type="match status" value="1"/>
</dbReference>
<dbReference type="EMBL" id="BAABDQ010000006">
    <property type="protein sequence ID" value="GAA3550443.1"/>
    <property type="molecule type" value="Genomic_DNA"/>
</dbReference>
<feature type="domain" description="Helix-turn-helix" evidence="1">
    <location>
        <begin position="28"/>
        <end position="77"/>
    </location>
</feature>
<accession>A0ABP6WDY0</accession>
<keyword evidence="3" id="KW-1185">Reference proteome</keyword>